<name>A0A0G4HQP4_9ALVE</name>
<dbReference type="AlphaFoldDB" id="A0A0G4HQP4"/>
<reference evidence="1" key="1">
    <citation type="submission" date="2014-11" db="EMBL/GenBank/DDBJ databases">
        <authorList>
            <person name="Otto D Thomas"/>
            <person name="Naeem Raeece"/>
        </authorList>
    </citation>
    <scope>NUCLEOTIDE SEQUENCE</scope>
</reference>
<protein>
    <recommendedName>
        <fullName evidence="2">EF-hand domain-containing protein</fullName>
    </recommendedName>
</protein>
<evidence type="ECO:0000313" key="1">
    <source>
        <dbReference type="EMBL" id="CEM46535.1"/>
    </source>
</evidence>
<proteinExistence type="predicted"/>
<sequence>VRQVLGLESEYYCGSAEGGGEGGGDGVVSVQAGVTELMSEVHRDGRGKIPWKSFLKAACGLTNKDE</sequence>
<feature type="non-terminal residue" evidence="1">
    <location>
        <position position="1"/>
    </location>
</feature>
<dbReference type="EMBL" id="CDMZ01003480">
    <property type="protein sequence ID" value="CEM46535.1"/>
    <property type="molecule type" value="Genomic_DNA"/>
</dbReference>
<organism evidence="1">
    <name type="scientific">Chromera velia CCMP2878</name>
    <dbReference type="NCBI Taxonomy" id="1169474"/>
    <lineage>
        <taxon>Eukaryota</taxon>
        <taxon>Sar</taxon>
        <taxon>Alveolata</taxon>
        <taxon>Colpodellida</taxon>
        <taxon>Chromeraceae</taxon>
        <taxon>Chromera</taxon>
    </lineage>
</organism>
<gene>
    <name evidence="1" type="ORF">Cvel_30199</name>
</gene>
<evidence type="ECO:0008006" key="2">
    <source>
        <dbReference type="Google" id="ProtNLM"/>
    </source>
</evidence>
<accession>A0A0G4HQP4</accession>
<dbReference type="VEuPathDB" id="CryptoDB:Cvel_30199"/>